<name>A0ABQ4G2M8_9ACTN</name>
<feature type="region of interest" description="Disordered" evidence="1">
    <location>
        <begin position="391"/>
        <end position="414"/>
    </location>
</feature>
<gene>
    <name evidence="3" type="ORF">Mco01_43170</name>
</gene>
<comment type="caution">
    <text evidence="3">The sequence shown here is derived from an EMBL/GenBank/DDBJ whole genome shotgun (WGS) entry which is preliminary data.</text>
</comment>
<feature type="transmembrane region" description="Helical" evidence="2">
    <location>
        <begin position="210"/>
        <end position="232"/>
    </location>
</feature>
<feature type="transmembrane region" description="Helical" evidence="2">
    <location>
        <begin position="311"/>
        <end position="336"/>
    </location>
</feature>
<feature type="transmembrane region" description="Helical" evidence="2">
    <location>
        <begin position="238"/>
        <end position="256"/>
    </location>
</feature>
<protein>
    <recommendedName>
        <fullName evidence="5">Peptide zinc metalloprotease protein</fullName>
    </recommendedName>
</protein>
<keyword evidence="2" id="KW-1133">Transmembrane helix</keyword>
<evidence type="ECO:0000313" key="4">
    <source>
        <dbReference type="Proteomes" id="UP000603904"/>
    </source>
</evidence>
<dbReference type="RefSeq" id="WP_204058664.1">
    <property type="nucleotide sequence ID" value="NZ_BAAAGP010000012.1"/>
</dbReference>
<organism evidence="3 4">
    <name type="scientific">Microbispora corallina</name>
    <dbReference type="NCBI Taxonomy" id="83302"/>
    <lineage>
        <taxon>Bacteria</taxon>
        <taxon>Bacillati</taxon>
        <taxon>Actinomycetota</taxon>
        <taxon>Actinomycetes</taxon>
        <taxon>Streptosporangiales</taxon>
        <taxon>Streptosporangiaceae</taxon>
        <taxon>Microbispora</taxon>
    </lineage>
</organism>
<dbReference type="EMBL" id="BOOC01000021">
    <property type="protein sequence ID" value="GIH41317.1"/>
    <property type="molecule type" value="Genomic_DNA"/>
</dbReference>
<evidence type="ECO:0000256" key="2">
    <source>
        <dbReference type="SAM" id="Phobius"/>
    </source>
</evidence>
<accession>A0ABQ4G2M8</accession>
<proteinExistence type="predicted"/>
<evidence type="ECO:0000313" key="3">
    <source>
        <dbReference type="EMBL" id="GIH41317.1"/>
    </source>
</evidence>
<dbReference type="Proteomes" id="UP000603904">
    <property type="component" value="Unassembled WGS sequence"/>
</dbReference>
<evidence type="ECO:0008006" key="5">
    <source>
        <dbReference type="Google" id="ProtNLM"/>
    </source>
</evidence>
<reference evidence="3 4" key="1">
    <citation type="submission" date="2021-01" db="EMBL/GenBank/DDBJ databases">
        <title>Whole genome shotgun sequence of Microbispora corallina NBRC 16416.</title>
        <authorList>
            <person name="Komaki H."/>
            <person name="Tamura T."/>
        </authorList>
    </citation>
    <scope>NUCLEOTIDE SEQUENCE [LARGE SCALE GENOMIC DNA]</scope>
    <source>
        <strain evidence="3 4">NBRC 16416</strain>
    </source>
</reference>
<sequence length="414" mass="44119">MTTVRFHGLAVRRDREEWIVGRAETGVCVALPYEGVRAIEILETGATVEETSDLLRRETGVTLDVAGFVGEMAGAGLVAAVDGRPVGRDEVPRPSLPWLTPRLVRWTLSPVLPWVAGALVLAGAVAAAVRPGVVPGWHALMWSPHGTPVLAAEVVLVAALVALHELAHLCTARASGVPGRIRLGTRLQFLAAQTDVSGIWLAGRRARLTVYLAGIAVDAAVLALCLVAMAVLGPDVPLSIVALTEMTGLALQFLVFMRTDLYFVLQDLSGCRDLYADAGAHLRHLARRLAGRPSEDPLRLLRPLERRFVRIYSGVVLTGTAACLAVFLLVSLPFTLTMVCRAFGALTRHATPVDTADAVATLAVLLGYQGAWAYAWARRHGPRLRGLTARAGARLTARPPGRPAGRGRTGRTAA</sequence>
<keyword evidence="2" id="KW-0812">Transmembrane</keyword>
<feature type="transmembrane region" description="Helical" evidence="2">
    <location>
        <begin position="111"/>
        <end position="129"/>
    </location>
</feature>
<evidence type="ECO:0000256" key="1">
    <source>
        <dbReference type="SAM" id="MobiDB-lite"/>
    </source>
</evidence>
<keyword evidence="2" id="KW-0472">Membrane</keyword>
<feature type="transmembrane region" description="Helical" evidence="2">
    <location>
        <begin position="149"/>
        <end position="172"/>
    </location>
</feature>
<keyword evidence="4" id="KW-1185">Reference proteome</keyword>
<feature type="transmembrane region" description="Helical" evidence="2">
    <location>
        <begin position="356"/>
        <end position="377"/>
    </location>
</feature>